<evidence type="ECO:0000256" key="5">
    <source>
        <dbReference type="RuleBase" id="RU000488"/>
    </source>
</evidence>
<accession>A0ABD3MXK5</accession>
<dbReference type="GO" id="GO:0016020">
    <property type="term" value="C:membrane"/>
    <property type="evidence" value="ECO:0007669"/>
    <property type="project" value="UniProtKB-SubCell"/>
</dbReference>
<feature type="compositionally biased region" description="Basic and acidic residues" evidence="6">
    <location>
        <begin position="15"/>
        <end position="33"/>
    </location>
</feature>
<keyword evidence="2 4" id="KW-0812">Transmembrane</keyword>
<sequence>MWAVSGMLQDALIVVDRHPRREDDDESRPRTIDDGGGGGVRATPVEGEVVDVVGLGLLPRLATSACGSVVAIVVTSPVEVVRAHRQAMASNPSAALDLGFESATGRLGGTMPSSWAVFSRLYRREGASAFVRGIVPRAYANCPGMIAMMVGYQYVKELAVRVQRMAEKRD</sequence>
<comment type="similarity">
    <text evidence="5">Belongs to the mitochondrial carrier (TC 2.A.29) family.</text>
</comment>
<evidence type="ECO:0000256" key="4">
    <source>
        <dbReference type="PROSITE-ProRule" id="PRU00282"/>
    </source>
</evidence>
<feature type="repeat" description="Solcar" evidence="4">
    <location>
        <begin position="55"/>
        <end position="158"/>
    </location>
</feature>
<comment type="caution">
    <text evidence="7">The sequence shown here is derived from an EMBL/GenBank/DDBJ whole genome shotgun (WGS) entry which is preliminary data.</text>
</comment>
<dbReference type="SUPFAM" id="SSF103506">
    <property type="entry name" value="Mitochondrial carrier"/>
    <property type="match status" value="1"/>
</dbReference>
<proteinExistence type="inferred from homology"/>
<dbReference type="InterPro" id="IPR023395">
    <property type="entry name" value="MCP_dom_sf"/>
</dbReference>
<comment type="subcellular location">
    <subcellularLocation>
        <location evidence="1">Membrane</location>
        <topology evidence="1">Multi-pass membrane protein</topology>
    </subcellularLocation>
</comment>
<evidence type="ECO:0000313" key="8">
    <source>
        <dbReference type="Proteomes" id="UP001530315"/>
    </source>
</evidence>
<feature type="region of interest" description="Disordered" evidence="6">
    <location>
        <begin position="15"/>
        <end position="40"/>
    </location>
</feature>
<keyword evidence="5" id="KW-0813">Transport</keyword>
<evidence type="ECO:0000256" key="6">
    <source>
        <dbReference type="SAM" id="MobiDB-lite"/>
    </source>
</evidence>
<organism evidence="7 8">
    <name type="scientific">Stephanodiscus triporus</name>
    <dbReference type="NCBI Taxonomy" id="2934178"/>
    <lineage>
        <taxon>Eukaryota</taxon>
        <taxon>Sar</taxon>
        <taxon>Stramenopiles</taxon>
        <taxon>Ochrophyta</taxon>
        <taxon>Bacillariophyta</taxon>
        <taxon>Coscinodiscophyceae</taxon>
        <taxon>Thalassiosirophycidae</taxon>
        <taxon>Stephanodiscales</taxon>
        <taxon>Stephanodiscaceae</taxon>
        <taxon>Stephanodiscus</taxon>
    </lineage>
</organism>
<dbReference type="InterPro" id="IPR018108">
    <property type="entry name" value="MCP_transmembrane"/>
</dbReference>
<keyword evidence="8" id="KW-1185">Reference proteome</keyword>
<dbReference type="AlphaFoldDB" id="A0ABD3MXK5"/>
<protein>
    <submittedName>
        <fullName evidence="7">Uncharacterized protein</fullName>
    </submittedName>
</protein>
<dbReference type="EMBL" id="JALLAZ020001672">
    <property type="protein sequence ID" value="KAL3768635.1"/>
    <property type="molecule type" value="Genomic_DNA"/>
</dbReference>
<keyword evidence="3 4" id="KW-0472">Membrane</keyword>
<name>A0ABD3MXK5_9STRA</name>
<evidence type="ECO:0000256" key="3">
    <source>
        <dbReference type="ARBA" id="ARBA00023136"/>
    </source>
</evidence>
<evidence type="ECO:0000313" key="7">
    <source>
        <dbReference type="EMBL" id="KAL3768635.1"/>
    </source>
</evidence>
<reference evidence="7 8" key="1">
    <citation type="submission" date="2024-10" db="EMBL/GenBank/DDBJ databases">
        <title>Updated reference genomes for cyclostephanoid diatoms.</title>
        <authorList>
            <person name="Roberts W.R."/>
            <person name="Alverson A.J."/>
        </authorList>
    </citation>
    <scope>NUCLEOTIDE SEQUENCE [LARGE SCALE GENOMIC DNA]</scope>
    <source>
        <strain evidence="7 8">AJA276-08</strain>
    </source>
</reference>
<evidence type="ECO:0000256" key="1">
    <source>
        <dbReference type="ARBA" id="ARBA00004141"/>
    </source>
</evidence>
<gene>
    <name evidence="7" type="ORF">ACHAW5_004330</name>
</gene>
<dbReference type="Proteomes" id="UP001530315">
    <property type="component" value="Unassembled WGS sequence"/>
</dbReference>
<dbReference type="PROSITE" id="PS50920">
    <property type="entry name" value="SOLCAR"/>
    <property type="match status" value="1"/>
</dbReference>
<dbReference type="Gene3D" id="1.50.40.10">
    <property type="entry name" value="Mitochondrial carrier domain"/>
    <property type="match status" value="1"/>
</dbReference>
<dbReference type="Pfam" id="PF00153">
    <property type="entry name" value="Mito_carr"/>
    <property type="match status" value="1"/>
</dbReference>
<evidence type="ECO:0000256" key="2">
    <source>
        <dbReference type="ARBA" id="ARBA00022692"/>
    </source>
</evidence>